<evidence type="ECO:0000313" key="3">
    <source>
        <dbReference type="Proteomes" id="UP000247781"/>
    </source>
</evidence>
<evidence type="ECO:0000313" key="2">
    <source>
        <dbReference type="EMBL" id="PXX09239.1"/>
    </source>
</evidence>
<protein>
    <submittedName>
        <fullName evidence="2">Uncharacterized protein</fullName>
    </submittedName>
</protein>
<accession>A0A318HI16</accession>
<reference evidence="3" key="1">
    <citation type="submission" date="2018-05" db="EMBL/GenBank/DDBJ databases">
        <authorList>
            <person name="Deangelis K."/>
            <person name="Huntemann M."/>
            <person name="Clum A."/>
            <person name="Pillay M."/>
            <person name="Palaniappan K."/>
            <person name="Varghese N."/>
            <person name="Mikhailova N."/>
            <person name="Stamatis D."/>
            <person name="Reddy T."/>
            <person name="Daum C."/>
            <person name="Shapiro N."/>
            <person name="Ivanova N."/>
            <person name="Kyrpides N."/>
            <person name="Woyke T."/>
        </authorList>
    </citation>
    <scope>NUCLEOTIDE SEQUENCE [LARGE SCALE GENOMIC DNA]</scope>
    <source>
        <strain evidence="3">GAS496</strain>
    </source>
</reference>
<feature type="region of interest" description="Disordered" evidence="1">
    <location>
        <begin position="29"/>
        <end position="51"/>
    </location>
</feature>
<proteinExistence type="predicted"/>
<organism evidence="2 3">
    <name type="scientific">Mycolicibacterium moriokaense</name>
    <dbReference type="NCBI Taxonomy" id="39691"/>
    <lineage>
        <taxon>Bacteria</taxon>
        <taxon>Bacillati</taxon>
        <taxon>Actinomycetota</taxon>
        <taxon>Actinomycetes</taxon>
        <taxon>Mycobacteriales</taxon>
        <taxon>Mycobacteriaceae</taxon>
        <taxon>Mycolicibacterium</taxon>
    </lineage>
</organism>
<dbReference type="Proteomes" id="UP000247781">
    <property type="component" value="Unassembled WGS sequence"/>
</dbReference>
<gene>
    <name evidence="2" type="ORF">C8E89_106166</name>
</gene>
<comment type="caution">
    <text evidence="2">The sequence shown here is derived from an EMBL/GenBank/DDBJ whole genome shotgun (WGS) entry which is preliminary data.</text>
</comment>
<name>A0A318HI16_9MYCO</name>
<sequence>MTDGYDHRADLTFSYAAFVAAARTLRQRHDPLGAEPTAKPAAETANSGELL</sequence>
<evidence type="ECO:0000256" key="1">
    <source>
        <dbReference type="SAM" id="MobiDB-lite"/>
    </source>
</evidence>
<dbReference type="EMBL" id="QJJU01000006">
    <property type="protein sequence ID" value="PXX09239.1"/>
    <property type="molecule type" value="Genomic_DNA"/>
</dbReference>
<reference evidence="2 3" key="2">
    <citation type="submission" date="2018-06" db="EMBL/GenBank/DDBJ databases">
        <title>Sequencing of bacterial isolates from soil warming experiment in Harvard Forest, Massachusetts, USA.</title>
        <authorList>
            <person name="Deangelis K.PhD."/>
        </authorList>
    </citation>
    <scope>NUCLEOTIDE SEQUENCE [LARGE SCALE GENOMIC DNA]</scope>
    <source>
        <strain evidence="2 3">GAS496</strain>
    </source>
</reference>
<dbReference type="AlphaFoldDB" id="A0A318HI16"/>
<feature type="compositionally biased region" description="Low complexity" evidence="1">
    <location>
        <begin position="34"/>
        <end position="45"/>
    </location>
</feature>
<keyword evidence="3" id="KW-1185">Reference proteome</keyword>